<sequence length="76" mass="8542">MTHLTNPFEADDAAYVVLVNAEGQYSLWPAATDVPGGWTVDHPRDSRRACLEHVERTWTDMRPASLVRAMEGDRTT</sequence>
<dbReference type="InterPro" id="IPR037407">
    <property type="entry name" value="MLP_fam"/>
</dbReference>
<proteinExistence type="predicted"/>
<dbReference type="PANTHER" id="PTHR38444">
    <property type="entry name" value="ENTEROBACTIN BIOSYNTHESIS PROTEIN YBDZ"/>
    <property type="match status" value="1"/>
</dbReference>
<dbReference type="Proteomes" id="UP000620156">
    <property type="component" value="Unassembled WGS sequence"/>
</dbReference>
<protein>
    <submittedName>
        <fullName evidence="2">Protein mbtH</fullName>
    </submittedName>
</protein>
<accession>A0A918BA77</accession>
<reference evidence="2" key="1">
    <citation type="journal article" date="2014" name="Int. J. Syst. Evol. Microbiol.">
        <title>Complete genome sequence of Corynebacterium casei LMG S-19264T (=DSM 44701T), isolated from a smear-ripened cheese.</title>
        <authorList>
            <consortium name="US DOE Joint Genome Institute (JGI-PGF)"/>
            <person name="Walter F."/>
            <person name="Albersmeier A."/>
            <person name="Kalinowski J."/>
            <person name="Ruckert C."/>
        </authorList>
    </citation>
    <scope>NUCLEOTIDE SEQUENCE</scope>
    <source>
        <strain evidence="2">JCM 3131</strain>
    </source>
</reference>
<reference evidence="2" key="2">
    <citation type="submission" date="2020-09" db="EMBL/GenBank/DDBJ databases">
        <authorList>
            <person name="Sun Q."/>
            <person name="Ohkuma M."/>
        </authorList>
    </citation>
    <scope>NUCLEOTIDE SEQUENCE</scope>
    <source>
        <strain evidence="2">JCM 3131</strain>
    </source>
</reference>
<dbReference type="PANTHER" id="PTHR38444:SF1">
    <property type="entry name" value="ENTEROBACTIN BIOSYNTHESIS PROTEIN YBDZ"/>
    <property type="match status" value="1"/>
</dbReference>
<feature type="domain" description="MbtH-like" evidence="1">
    <location>
        <begin position="6"/>
        <end position="56"/>
    </location>
</feature>
<organism evidence="2 3">
    <name type="scientific">Streptomyces ruber</name>
    <dbReference type="NCBI Taxonomy" id="83378"/>
    <lineage>
        <taxon>Bacteria</taxon>
        <taxon>Bacillati</taxon>
        <taxon>Actinomycetota</taxon>
        <taxon>Actinomycetes</taxon>
        <taxon>Kitasatosporales</taxon>
        <taxon>Streptomycetaceae</taxon>
        <taxon>Streptomyces</taxon>
    </lineage>
</organism>
<gene>
    <name evidence="2" type="ORF">GCM10010145_22290</name>
</gene>
<evidence type="ECO:0000313" key="2">
    <source>
        <dbReference type="EMBL" id="GGQ52416.1"/>
    </source>
</evidence>
<dbReference type="Gene3D" id="3.90.820.10">
    <property type="entry name" value="Structural Genomics, Unknown Function 30-nov-00 1gh9 Mol_id"/>
    <property type="match status" value="1"/>
</dbReference>
<dbReference type="GO" id="GO:0005829">
    <property type="term" value="C:cytosol"/>
    <property type="evidence" value="ECO:0007669"/>
    <property type="project" value="TreeGrafter"/>
</dbReference>
<dbReference type="SUPFAM" id="SSF160582">
    <property type="entry name" value="MbtH-like"/>
    <property type="match status" value="1"/>
</dbReference>
<name>A0A918BA77_9ACTN</name>
<comment type="caution">
    <text evidence="2">The sequence shown here is derived from an EMBL/GenBank/DDBJ whole genome shotgun (WGS) entry which is preliminary data.</text>
</comment>
<keyword evidence="3" id="KW-1185">Reference proteome</keyword>
<dbReference type="GO" id="GO:0019290">
    <property type="term" value="P:siderophore biosynthetic process"/>
    <property type="evidence" value="ECO:0007669"/>
    <property type="project" value="TreeGrafter"/>
</dbReference>
<dbReference type="InterPro" id="IPR038020">
    <property type="entry name" value="MbtH-like_sf"/>
</dbReference>
<evidence type="ECO:0000313" key="3">
    <source>
        <dbReference type="Proteomes" id="UP000620156"/>
    </source>
</evidence>
<dbReference type="Pfam" id="PF03621">
    <property type="entry name" value="MbtH"/>
    <property type="match status" value="1"/>
</dbReference>
<dbReference type="InterPro" id="IPR005153">
    <property type="entry name" value="MbtH-like_dom"/>
</dbReference>
<evidence type="ECO:0000259" key="1">
    <source>
        <dbReference type="SMART" id="SM00923"/>
    </source>
</evidence>
<dbReference type="EMBL" id="BMQK01000003">
    <property type="protein sequence ID" value="GGQ52416.1"/>
    <property type="molecule type" value="Genomic_DNA"/>
</dbReference>
<dbReference type="AlphaFoldDB" id="A0A918BA77"/>
<dbReference type="SMART" id="SM00923">
    <property type="entry name" value="MbtH"/>
    <property type="match status" value="1"/>
</dbReference>
<dbReference type="RefSeq" id="WP_189216528.1">
    <property type="nucleotide sequence ID" value="NZ_BMQK01000003.1"/>
</dbReference>